<evidence type="ECO:0000313" key="2">
    <source>
        <dbReference type="Proteomes" id="UP000277633"/>
    </source>
</evidence>
<dbReference type="Proteomes" id="UP000277633">
    <property type="component" value="Unassembled WGS sequence"/>
</dbReference>
<dbReference type="AlphaFoldDB" id="A0A497JI67"/>
<reference evidence="1 2" key="1">
    <citation type="submission" date="2018-06" db="EMBL/GenBank/DDBJ databases">
        <title>Extensive metabolic versatility and redundancy in microbially diverse, dynamic hydrothermal sediments.</title>
        <authorList>
            <person name="Dombrowski N."/>
            <person name="Teske A."/>
            <person name="Baker B.J."/>
        </authorList>
    </citation>
    <scope>NUCLEOTIDE SEQUENCE [LARGE SCALE GENOMIC DNA]</scope>
    <source>
        <strain evidence="1">B9_G13</strain>
    </source>
</reference>
<comment type="caution">
    <text evidence="1">The sequence shown here is derived from an EMBL/GenBank/DDBJ whole genome shotgun (WGS) entry which is preliminary data.</text>
</comment>
<name>A0A497JI67_9ARCH</name>
<protein>
    <submittedName>
        <fullName evidence="1">Uncharacterized protein</fullName>
    </submittedName>
</protein>
<proteinExistence type="predicted"/>
<organism evidence="1 2">
    <name type="scientific">Candidatus Iainarchaeum sp</name>
    <dbReference type="NCBI Taxonomy" id="3101447"/>
    <lineage>
        <taxon>Archaea</taxon>
        <taxon>Candidatus Iainarchaeota</taxon>
        <taxon>Candidatus Iainarchaeia</taxon>
        <taxon>Candidatus Iainarchaeales</taxon>
        <taxon>Candidatus Iainarchaeaceae</taxon>
        <taxon>Candidatus Iainarchaeum</taxon>
    </lineage>
</organism>
<accession>A0A497JI67</accession>
<evidence type="ECO:0000313" key="1">
    <source>
        <dbReference type="EMBL" id="RLG69352.1"/>
    </source>
</evidence>
<sequence>MSKLQLKDFIVDPCKSDKAIEFLPQKKLELRLSEITNMLRETAQLQAETPFVTILLFKNARVSLFKSGRILVKNVEEKEAKQIVEELLEIINKKE</sequence>
<gene>
    <name evidence="1" type="ORF">DRO07_02445</name>
</gene>
<dbReference type="EMBL" id="QMWO01000083">
    <property type="protein sequence ID" value="RLG69352.1"/>
    <property type="molecule type" value="Genomic_DNA"/>
</dbReference>